<dbReference type="Proteomes" id="UP001229346">
    <property type="component" value="Unassembled WGS sequence"/>
</dbReference>
<dbReference type="InterPro" id="IPR002763">
    <property type="entry name" value="DUF72"/>
</dbReference>
<dbReference type="Pfam" id="PF01904">
    <property type="entry name" value="DUF72"/>
    <property type="match status" value="1"/>
</dbReference>
<dbReference type="Gene3D" id="3.20.20.410">
    <property type="entry name" value="Protein of unknown function UPF0759"/>
    <property type="match status" value="1"/>
</dbReference>
<dbReference type="InterPro" id="IPR036520">
    <property type="entry name" value="UPF0759_sf"/>
</dbReference>
<evidence type="ECO:0000256" key="1">
    <source>
        <dbReference type="SAM" id="MobiDB-lite"/>
    </source>
</evidence>
<accession>A0ABT9U6A2</accession>
<reference evidence="2 3" key="1">
    <citation type="submission" date="2023-07" db="EMBL/GenBank/DDBJ databases">
        <title>Sorghum-associated microbial communities from plants grown in Nebraska, USA.</title>
        <authorList>
            <person name="Schachtman D."/>
        </authorList>
    </citation>
    <scope>NUCLEOTIDE SEQUENCE [LARGE SCALE GENOMIC DNA]</scope>
    <source>
        <strain evidence="2 3">CC482</strain>
    </source>
</reference>
<feature type="region of interest" description="Disordered" evidence="1">
    <location>
        <begin position="276"/>
        <end position="305"/>
    </location>
</feature>
<dbReference type="RefSeq" id="WP_307205251.1">
    <property type="nucleotide sequence ID" value="NZ_JAUSSU010000006.1"/>
</dbReference>
<name>A0ABT9U6A2_PAEHA</name>
<protein>
    <submittedName>
        <fullName evidence="2">Uncharacterized protein YecE (DUF72 family)</fullName>
    </submittedName>
</protein>
<evidence type="ECO:0000313" key="2">
    <source>
        <dbReference type="EMBL" id="MDQ0113969.1"/>
    </source>
</evidence>
<evidence type="ECO:0000313" key="3">
    <source>
        <dbReference type="Proteomes" id="UP001229346"/>
    </source>
</evidence>
<organism evidence="2 3">
    <name type="scientific">Paenibacillus harenae</name>
    <dbReference type="NCBI Taxonomy" id="306543"/>
    <lineage>
        <taxon>Bacteria</taxon>
        <taxon>Bacillati</taxon>
        <taxon>Bacillota</taxon>
        <taxon>Bacilli</taxon>
        <taxon>Bacillales</taxon>
        <taxon>Paenibacillaceae</taxon>
        <taxon>Paenibacillus</taxon>
    </lineage>
</organism>
<dbReference type="EMBL" id="JAUSSU010000006">
    <property type="protein sequence ID" value="MDQ0113969.1"/>
    <property type="molecule type" value="Genomic_DNA"/>
</dbReference>
<keyword evidence="3" id="KW-1185">Reference proteome</keyword>
<dbReference type="PANTHER" id="PTHR30348">
    <property type="entry name" value="UNCHARACTERIZED PROTEIN YECE"/>
    <property type="match status" value="1"/>
</dbReference>
<gene>
    <name evidence="2" type="ORF">J2T15_003412</name>
</gene>
<sequence>MPIHIGLAGWGDQDRLYKSGTRANEKLGAYANHFPVVEVDSTFYAIQPRERFAKWVGDTPETLHFVVKAYQGMTGHLRGAGAAAAVAKNGALQDGMFGAFRHMLEPAVAAGRLRAALFQYPPWFDCTRENVQLLREAKRRMEGIPCALEFRHQSWFAPDFRDKTIEFMKKEQWIHSVCDEPQVHPGSVPTVLETTDEEVTIVRMHGRNASGWKQSSAPNWRDVRYLYRYNETELTEWAERVRLLEQGSRYVCVIFNNNSGGDAADNAKQLMAMLGQRRPDGGDPLEPKEREQPAAEQLDLFDLNP</sequence>
<feature type="compositionally biased region" description="Basic and acidic residues" evidence="1">
    <location>
        <begin position="277"/>
        <end position="293"/>
    </location>
</feature>
<dbReference type="SUPFAM" id="SSF117396">
    <property type="entry name" value="TM1631-like"/>
    <property type="match status" value="1"/>
</dbReference>
<dbReference type="PANTHER" id="PTHR30348:SF13">
    <property type="entry name" value="UPF0759 PROTEIN YUNF"/>
    <property type="match status" value="1"/>
</dbReference>
<comment type="caution">
    <text evidence="2">The sequence shown here is derived from an EMBL/GenBank/DDBJ whole genome shotgun (WGS) entry which is preliminary data.</text>
</comment>
<proteinExistence type="predicted"/>